<dbReference type="Proteomes" id="UP001214576">
    <property type="component" value="Unassembled WGS sequence"/>
</dbReference>
<organism evidence="1 2">
    <name type="scientific">Ovis ammon polii</name>
    <dbReference type="NCBI Taxonomy" id="230172"/>
    <lineage>
        <taxon>Eukaryota</taxon>
        <taxon>Metazoa</taxon>
        <taxon>Chordata</taxon>
        <taxon>Craniata</taxon>
        <taxon>Vertebrata</taxon>
        <taxon>Euteleostomi</taxon>
        <taxon>Mammalia</taxon>
        <taxon>Eutheria</taxon>
        <taxon>Laurasiatheria</taxon>
        <taxon>Artiodactyla</taxon>
        <taxon>Ruminantia</taxon>
        <taxon>Pecora</taxon>
        <taxon>Bovidae</taxon>
        <taxon>Caprinae</taxon>
        <taxon>Ovis</taxon>
    </lineage>
</organism>
<evidence type="ECO:0000313" key="1">
    <source>
        <dbReference type="EMBL" id="KAI4532280.1"/>
    </source>
</evidence>
<comment type="caution">
    <text evidence="1">The sequence shown here is derived from an EMBL/GenBank/DDBJ whole genome shotgun (WGS) entry which is preliminary data.</text>
</comment>
<reference evidence="1" key="1">
    <citation type="submission" date="2022-03" db="EMBL/GenBank/DDBJ databases">
        <title>Genomic analyses of argali, domestic sheep and their hybrids provide insights into chromosomal evolution, heterosis and genetic basis of agronomic traits.</title>
        <authorList>
            <person name="Li M."/>
        </authorList>
    </citation>
    <scope>NUCLEOTIDE SEQUENCE</scope>
    <source>
        <strain evidence="1">CAU-MHL-2022a</strain>
        <tissue evidence="1">Skin</tissue>
    </source>
</reference>
<sequence length="157" mass="18298">MFLLKVKFLMEPQEEGKDTTLMVELKFGKCAMKTDKESVRKSQGITKMNKKYDDLRDKYTSRKKKVVFIFQLLDVKLCPLSLENLSLTSQVFVIDDICSFITLAPPASDFEEPEFIQALISGISESFCELMEFSGFEITRRLQVVFEECLFYNVYFF</sequence>
<accession>A0AAD4TV76</accession>
<proteinExistence type="predicted"/>
<dbReference type="EMBL" id="JAKZEL010000022">
    <property type="protein sequence ID" value="KAI4532280.1"/>
    <property type="molecule type" value="Genomic_DNA"/>
</dbReference>
<dbReference type="AlphaFoldDB" id="A0AAD4TV76"/>
<name>A0AAD4TV76_OVIAM</name>
<gene>
    <name evidence="1" type="ORF">MG293_017545</name>
</gene>
<keyword evidence="2" id="KW-1185">Reference proteome</keyword>
<protein>
    <submittedName>
        <fullName evidence="1">Uncharacterized protein</fullName>
    </submittedName>
</protein>
<evidence type="ECO:0000313" key="2">
    <source>
        <dbReference type="Proteomes" id="UP001214576"/>
    </source>
</evidence>